<proteinExistence type="inferred from homology"/>
<dbReference type="OrthoDB" id="29647at2759"/>
<name>A0A6A7A846_9PLEO</name>
<dbReference type="GO" id="GO:0001732">
    <property type="term" value="P:formation of cytoplasmic translation initiation complex"/>
    <property type="evidence" value="ECO:0007669"/>
    <property type="project" value="UniProtKB-UniRule"/>
</dbReference>
<dbReference type="PROSITE" id="PS50250">
    <property type="entry name" value="PCI"/>
    <property type="match status" value="1"/>
</dbReference>
<dbReference type="Pfam" id="PF01399">
    <property type="entry name" value="PCI"/>
    <property type="match status" value="1"/>
</dbReference>
<dbReference type="PANTHER" id="PTHR13937:SF0">
    <property type="entry name" value="EUKARYOTIC TRANSLATION INITIATION FACTOR 3 SUBUNIT C-RELATED"/>
    <property type="match status" value="1"/>
</dbReference>
<keyword evidence="9" id="KW-1185">Reference proteome</keyword>
<accession>A0A6A7A846</accession>
<dbReference type="AlphaFoldDB" id="A0A6A7A846"/>
<keyword evidence="2 4" id="KW-0396">Initiation factor</keyword>
<dbReference type="GO" id="GO:0005852">
    <property type="term" value="C:eukaryotic translation initiation factor 3 complex"/>
    <property type="evidence" value="ECO:0007669"/>
    <property type="project" value="UniProtKB-UniRule"/>
</dbReference>
<evidence type="ECO:0000313" key="9">
    <source>
        <dbReference type="Proteomes" id="UP000799424"/>
    </source>
</evidence>
<evidence type="ECO:0000256" key="2">
    <source>
        <dbReference type="ARBA" id="ARBA00022540"/>
    </source>
</evidence>
<feature type="region of interest" description="Disordered" evidence="6">
    <location>
        <begin position="1"/>
        <end position="74"/>
    </location>
</feature>
<dbReference type="SMART" id="SM00088">
    <property type="entry name" value="PINT"/>
    <property type="match status" value="1"/>
</dbReference>
<keyword evidence="3 4" id="KW-0648">Protein biosynthesis</keyword>
<feature type="region of interest" description="Disordered" evidence="6">
    <location>
        <begin position="798"/>
        <end position="856"/>
    </location>
</feature>
<organism evidence="8 9">
    <name type="scientific">Ophiobolus disseminans</name>
    <dbReference type="NCBI Taxonomy" id="1469910"/>
    <lineage>
        <taxon>Eukaryota</taxon>
        <taxon>Fungi</taxon>
        <taxon>Dikarya</taxon>
        <taxon>Ascomycota</taxon>
        <taxon>Pezizomycotina</taxon>
        <taxon>Dothideomycetes</taxon>
        <taxon>Pleosporomycetidae</taxon>
        <taxon>Pleosporales</taxon>
        <taxon>Pleosporineae</taxon>
        <taxon>Phaeosphaeriaceae</taxon>
        <taxon>Ophiobolus</taxon>
    </lineage>
</organism>
<dbReference type="EMBL" id="MU006222">
    <property type="protein sequence ID" value="KAF2828775.1"/>
    <property type="molecule type" value="Genomic_DNA"/>
</dbReference>
<dbReference type="InterPro" id="IPR000717">
    <property type="entry name" value="PCI_dom"/>
</dbReference>
<dbReference type="FunFam" id="1.10.10.10:FF:000300">
    <property type="entry name" value="Eukaryotic translation initiation factor 3 subunit C"/>
    <property type="match status" value="1"/>
</dbReference>
<evidence type="ECO:0000256" key="1">
    <source>
        <dbReference type="ARBA" id="ARBA00022490"/>
    </source>
</evidence>
<feature type="compositionally biased region" description="Acidic residues" evidence="6">
    <location>
        <begin position="11"/>
        <end position="48"/>
    </location>
</feature>
<evidence type="ECO:0000256" key="5">
    <source>
        <dbReference type="SAM" id="Coils"/>
    </source>
</evidence>
<evidence type="ECO:0000256" key="4">
    <source>
        <dbReference type="HAMAP-Rule" id="MF_03002"/>
    </source>
</evidence>
<dbReference type="HAMAP" id="MF_03002">
    <property type="entry name" value="eIF3c"/>
    <property type="match status" value="1"/>
</dbReference>
<keyword evidence="5" id="KW-0175">Coiled coil</keyword>
<dbReference type="InterPro" id="IPR036388">
    <property type="entry name" value="WH-like_DNA-bd_sf"/>
</dbReference>
<comment type="subunit">
    <text evidence="4">Component of the eukaryotic translation initiation factor 3 (eIF-3) complex.</text>
</comment>
<evidence type="ECO:0000256" key="3">
    <source>
        <dbReference type="ARBA" id="ARBA00022917"/>
    </source>
</evidence>
<dbReference type="Proteomes" id="UP000799424">
    <property type="component" value="Unassembled WGS sequence"/>
</dbReference>
<sequence>MSRFFAASDSSSEESSEEELYSNDEESEKEDSEKDSDEEDSDDDDSSSDSEGGGANRFLKGAGSDSESEDEELDKVLKSAKDKRFDELEATIRQIENAQKINDWAVISDQFDKLNRQVPTLMKANDGKVPKLYIQAIADLETLVLETHEKQKVTPKKMNAINTRGFNATRQKVKKHNRDFQRDIDLYRENKDDFMREVEAVEQAPKEKKKKSKIPQLGSDLVEDATDDGFITVGAGGKAVQYTPEGILKHLRSIVEQRGRKNSDKLEHIRTLEKLFDVAANDYQRIRVLLTLISTRFDLTSGTASHMHQEQWKLADQEFGKLLEILENTKDIVVIENAEEWEDDEKLPPIGGGEIFRIPGSVVSYVERLDDELTRSLQHIDPHTAEYVERLTDEALLYVQLVRALIYVESLKKNASLELPQDSLNRIVMRRLEHVYFKPSQVVTIMEANSWKAVPESLDSEVTPRAISNDTTSLVQTLSTYLFQHSEGIIRARAMLCQIYFLALHDQYYKARDMMLMSHLQETISNFDVNTQILFNRALVQVGLCAFRAGLVYEAQTSLQEICGSNRQKELLAQGLQMQRYSQISPEQERLERQRQLPFHMHINLELLECVYLTCSMLLEIPLLAQLGSSPDLRKRVISKTYRRLLEYHERQIFTGPPENTRDHVMQASKALSAGEWKKAAEFINSIKIWELIANAEKIKEMLSAQIQEEGLRTYLFTYAPYYDTLAVSTLASMFELSERKVSAVVSKMISHEELAAALDQVNLAIIFRKGVELSRLQTLALSLSDKASGLIESNEKTLEQRTQGTANAFERQGGRGGRGGGRGGRGRGGGRGGGAGRGGHNQQFTGGALGRAIQA</sequence>
<dbReference type="GO" id="GO:0003723">
    <property type="term" value="F:RNA binding"/>
    <property type="evidence" value="ECO:0007669"/>
    <property type="project" value="InterPro"/>
</dbReference>
<dbReference type="GO" id="GO:0016282">
    <property type="term" value="C:eukaryotic 43S preinitiation complex"/>
    <property type="evidence" value="ECO:0007669"/>
    <property type="project" value="UniProtKB-UniRule"/>
</dbReference>
<comment type="function">
    <text evidence="4">Component of the eukaryotic translation initiation factor 3 (eIF-3) complex, which is involved in protein synthesis of a specialized repertoire of mRNAs and, together with other initiation factors, stimulates binding of mRNA and methionyl-tRNAi to the 40S ribosome. The eIF-3 complex specifically targets and initiates translation of a subset of mRNAs involved in cell proliferation.</text>
</comment>
<gene>
    <name evidence="4" type="primary">NIP1</name>
    <name evidence="8" type="ORF">CC86DRAFT_368912</name>
</gene>
<dbReference type="PANTHER" id="PTHR13937">
    <property type="entry name" value="EUKARYOTIC TRANSLATION INITATION FACTOR 3, SUBUNIT 8 EIF3S8 -RELATED"/>
    <property type="match status" value="1"/>
</dbReference>
<dbReference type="GO" id="GO:0033290">
    <property type="term" value="C:eukaryotic 48S preinitiation complex"/>
    <property type="evidence" value="ECO:0007669"/>
    <property type="project" value="UniProtKB-UniRule"/>
</dbReference>
<dbReference type="GO" id="GO:0031369">
    <property type="term" value="F:translation initiation factor binding"/>
    <property type="evidence" value="ECO:0007669"/>
    <property type="project" value="InterPro"/>
</dbReference>
<dbReference type="InterPro" id="IPR058999">
    <property type="entry name" value="EIF3CL_C"/>
</dbReference>
<feature type="domain" description="PCI" evidence="7">
    <location>
        <begin position="599"/>
        <end position="773"/>
    </location>
</feature>
<keyword evidence="1 4" id="KW-0963">Cytoplasm</keyword>
<dbReference type="Pfam" id="PF26569">
    <property type="entry name" value="EIF3CL_C"/>
    <property type="match status" value="1"/>
</dbReference>
<dbReference type="InterPro" id="IPR008905">
    <property type="entry name" value="EIF3C_N_dom"/>
</dbReference>
<evidence type="ECO:0000313" key="8">
    <source>
        <dbReference type="EMBL" id="KAF2828775.1"/>
    </source>
</evidence>
<feature type="compositionally biased region" description="Gly residues" evidence="6">
    <location>
        <begin position="815"/>
        <end position="840"/>
    </location>
</feature>
<evidence type="ECO:0000256" key="6">
    <source>
        <dbReference type="SAM" id="MobiDB-lite"/>
    </source>
</evidence>
<comment type="subcellular location">
    <subcellularLocation>
        <location evidence="4">Cytoplasm</location>
    </subcellularLocation>
</comment>
<dbReference type="Pfam" id="PF05470">
    <property type="entry name" value="eIF-3c_N"/>
    <property type="match status" value="1"/>
</dbReference>
<comment type="similarity">
    <text evidence="4">Belongs to the eIF-3 subunit C family.</text>
</comment>
<dbReference type="SUPFAM" id="SSF46785">
    <property type="entry name" value="Winged helix' DNA-binding domain"/>
    <property type="match status" value="1"/>
</dbReference>
<dbReference type="InterPro" id="IPR036390">
    <property type="entry name" value="WH_DNA-bd_sf"/>
</dbReference>
<dbReference type="Gene3D" id="1.10.10.10">
    <property type="entry name" value="Winged helix-like DNA-binding domain superfamily/Winged helix DNA-binding domain"/>
    <property type="match status" value="1"/>
</dbReference>
<protein>
    <recommendedName>
        <fullName evidence="4">Eukaryotic translation initiation factor 3 subunit C</fullName>
        <shortName evidence="4">eIF3c</shortName>
    </recommendedName>
    <alternativeName>
        <fullName evidence="4">Eukaryotic translation initiation factor 3 93 kDa subunit homolog</fullName>
        <shortName evidence="4">eIF3 p93</shortName>
    </alternativeName>
    <alternativeName>
        <fullName evidence="4">Translation initiation factor eIF3, p93 subunit homolog</fullName>
    </alternativeName>
</protein>
<reference evidence="8" key="1">
    <citation type="journal article" date="2020" name="Stud. Mycol.">
        <title>101 Dothideomycetes genomes: a test case for predicting lifestyles and emergence of pathogens.</title>
        <authorList>
            <person name="Haridas S."/>
            <person name="Albert R."/>
            <person name="Binder M."/>
            <person name="Bloem J."/>
            <person name="Labutti K."/>
            <person name="Salamov A."/>
            <person name="Andreopoulos B."/>
            <person name="Baker S."/>
            <person name="Barry K."/>
            <person name="Bills G."/>
            <person name="Bluhm B."/>
            <person name="Cannon C."/>
            <person name="Castanera R."/>
            <person name="Culley D."/>
            <person name="Daum C."/>
            <person name="Ezra D."/>
            <person name="Gonzalez J."/>
            <person name="Henrissat B."/>
            <person name="Kuo A."/>
            <person name="Liang C."/>
            <person name="Lipzen A."/>
            <person name="Lutzoni F."/>
            <person name="Magnuson J."/>
            <person name="Mondo S."/>
            <person name="Nolan M."/>
            <person name="Ohm R."/>
            <person name="Pangilinan J."/>
            <person name="Park H.-J."/>
            <person name="Ramirez L."/>
            <person name="Alfaro M."/>
            <person name="Sun H."/>
            <person name="Tritt A."/>
            <person name="Yoshinaga Y."/>
            <person name="Zwiers L.-H."/>
            <person name="Turgeon B."/>
            <person name="Goodwin S."/>
            <person name="Spatafora J."/>
            <person name="Crous P."/>
            <person name="Grigoriev I."/>
        </authorList>
    </citation>
    <scope>NUCLEOTIDE SEQUENCE</scope>
    <source>
        <strain evidence="8">CBS 113818</strain>
    </source>
</reference>
<dbReference type="InterPro" id="IPR027516">
    <property type="entry name" value="EIF3C"/>
</dbReference>
<evidence type="ECO:0000259" key="7">
    <source>
        <dbReference type="PROSITE" id="PS50250"/>
    </source>
</evidence>
<feature type="coiled-coil region" evidence="5">
    <location>
        <begin position="177"/>
        <end position="204"/>
    </location>
</feature>
<dbReference type="GO" id="GO:0003743">
    <property type="term" value="F:translation initiation factor activity"/>
    <property type="evidence" value="ECO:0007669"/>
    <property type="project" value="UniProtKB-UniRule"/>
</dbReference>